<evidence type="ECO:0000259" key="1">
    <source>
        <dbReference type="Pfam" id="PF12706"/>
    </source>
</evidence>
<dbReference type="GO" id="GO:0005737">
    <property type="term" value="C:cytoplasm"/>
    <property type="evidence" value="ECO:0007669"/>
    <property type="project" value="TreeGrafter"/>
</dbReference>
<dbReference type="GO" id="GO:0016787">
    <property type="term" value="F:hydrolase activity"/>
    <property type="evidence" value="ECO:0007669"/>
    <property type="project" value="UniProtKB-KW"/>
</dbReference>
<dbReference type="AlphaFoldDB" id="A0A0R0AZC4"/>
<comment type="caution">
    <text evidence="2">The sequence shown here is derived from an EMBL/GenBank/DDBJ whole genome shotgun (WGS) entry which is preliminary data.</text>
</comment>
<dbReference type="SUPFAM" id="SSF56281">
    <property type="entry name" value="Metallo-hydrolase/oxidoreductase"/>
    <property type="match status" value="1"/>
</dbReference>
<evidence type="ECO:0000313" key="3">
    <source>
        <dbReference type="Proteomes" id="UP000051802"/>
    </source>
</evidence>
<dbReference type="RefSeq" id="WP_057644109.1">
    <property type="nucleotide sequence ID" value="NZ_LLXU01000050.1"/>
</dbReference>
<organism evidence="2 3">
    <name type="scientific">Stenotrophomonas panacihumi</name>
    <dbReference type="NCBI Taxonomy" id="676599"/>
    <lineage>
        <taxon>Bacteria</taxon>
        <taxon>Pseudomonadati</taxon>
        <taxon>Pseudomonadota</taxon>
        <taxon>Gammaproteobacteria</taxon>
        <taxon>Lysobacterales</taxon>
        <taxon>Lysobacteraceae</taxon>
        <taxon>Stenotrophomonas</taxon>
    </lineage>
</organism>
<dbReference type="STRING" id="676599.ARC20_04420"/>
<sequence>MKRRWLWISLSLVLATGITGMSVSGSAVEYPLSPQFQEGRFRNAAEPRMPEGKETVSLWWKFLTGKQPGTRPSSPIPVSPITAEVLAAAKEGELFRLGHSTVLMRLDGGWWITDPVFSDRASPVGWAGPKRFQPPMLALEDLPPLKGVLISHDHYDHLDKATIIALAKRAETFVTPLGVGDLIQRWGVPAARIHQLDWWQAYTAGQITFTATPAQHFSGRGLFDRDRRLWASWAIRTPDLNLFFSGDSGYFDGFAEIGRRLGPFDLTLVECGAYDPLWSGVHMLPEQTVQAHIDLRGRWLVPIHNSTFDLAFHDWYAPMEQVLAAARQRQVAIAMPLLGQAVDPRQPPPLRMWWRGASGRELAAE</sequence>
<dbReference type="Gene3D" id="3.60.15.10">
    <property type="entry name" value="Ribonuclease Z/Hydroxyacylglutathione hydrolase-like"/>
    <property type="match status" value="1"/>
</dbReference>
<evidence type="ECO:0000313" key="2">
    <source>
        <dbReference type="EMBL" id="KRG46919.1"/>
    </source>
</evidence>
<protein>
    <submittedName>
        <fullName evidence="2">Hydrolase</fullName>
    </submittedName>
</protein>
<feature type="domain" description="Metallo-beta-lactamase" evidence="1">
    <location>
        <begin position="110"/>
        <end position="304"/>
    </location>
</feature>
<dbReference type="Proteomes" id="UP000051802">
    <property type="component" value="Unassembled WGS sequence"/>
</dbReference>
<keyword evidence="2" id="KW-0378">Hydrolase</keyword>
<keyword evidence="3" id="KW-1185">Reference proteome</keyword>
<dbReference type="InterPro" id="IPR001279">
    <property type="entry name" value="Metallo-B-lactamas"/>
</dbReference>
<dbReference type="EMBL" id="LLXU01000050">
    <property type="protein sequence ID" value="KRG46919.1"/>
    <property type="molecule type" value="Genomic_DNA"/>
</dbReference>
<reference evidence="2 3" key="1">
    <citation type="submission" date="2015-10" db="EMBL/GenBank/DDBJ databases">
        <title>Genome sequencing and analysis of members of genus Stenotrophomonas.</title>
        <authorList>
            <person name="Patil P.P."/>
            <person name="Midha S."/>
            <person name="Patil P.B."/>
        </authorList>
    </citation>
    <scope>NUCLEOTIDE SEQUENCE [LARGE SCALE GENOMIC DNA]</scope>
    <source>
        <strain evidence="2 3">JCM 16536</strain>
    </source>
</reference>
<gene>
    <name evidence="2" type="ORF">ARC20_04420</name>
</gene>
<dbReference type="PANTHER" id="PTHR15032">
    <property type="entry name" value="N-ACYL-PHOSPHATIDYLETHANOLAMINE-HYDROLYZING PHOSPHOLIPASE D"/>
    <property type="match status" value="1"/>
</dbReference>
<dbReference type="PANTHER" id="PTHR15032:SF4">
    <property type="entry name" value="N-ACYL-PHOSPHATIDYLETHANOLAMINE-HYDROLYZING PHOSPHOLIPASE D"/>
    <property type="match status" value="1"/>
</dbReference>
<accession>A0A0R0AZC4</accession>
<dbReference type="Pfam" id="PF12706">
    <property type="entry name" value="Lactamase_B_2"/>
    <property type="match status" value="1"/>
</dbReference>
<dbReference type="InterPro" id="IPR036866">
    <property type="entry name" value="RibonucZ/Hydroxyglut_hydro"/>
</dbReference>
<name>A0A0R0AZC4_9GAMM</name>
<proteinExistence type="predicted"/>
<dbReference type="OrthoDB" id="9805728at2"/>